<gene>
    <name evidence="1" type="ORF">EV421DRAFT_1913399</name>
</gene>
<sequence>MDSEATPLITMPGNNTTIQVHHGQRRLYKCNTLEERAAPHAVNQEAYYNRNWNKVYHQCRVRFRPKWIHSKGAEETGRCHGWVEEDMPADNESKLQEIHKQLMELTLGQTSSVFLASVFVEAVNKICTDLASHISSILAHFNRLEQMAS</sequence>
<name>A0AA39IUH6_9AGAR</name>
<protein>
    <submittedName>
        <fullName evidence="1">Uncharacterized protein</fullName>
    </submittedName>
</protein>
<organism evidence="1 2">
    <name type="scientific">Armillaria borealis</name>
    <dbReference type="NCBI Taxonomy" id="47425"/>
    <lineage>
        <taxon>Eukaryota</taxon>
        <taxon>Fungi</taxon>
        <taxon>Dikarya</taxon>
        <taxon>Basidiomycota</taxon>
        <taxon>Agaricomycotina</taxon>
        <taxon>Agaricomycetes</taxon>
        <taxon>Agaricomycetidae</taxon>
        <taxon>Agaricales</taxon>
        <taxon>Marasmiineae</taxon>
        <taxon>Physalacriaceae</taxon>
        <taxon>Armillaria</taxon>
    </lineage>
</organism>
<evidence type="ECO:0000313" key="2">
    <source>
        <dbReference type="Proteomes" id="UP001175226"/>
    </source>
</evidence>
<evidence type="ECO:0000313" key="1">
    <source>
        <dbReference type="EMBL" id="KAK0430110.1"/>
    </source>
</evidence>
<comment type="caution">
    <text evidence="1">The sequence shown here is derived from an EMBL/GenBank/DDBJ whole genome shotgun (WGS) entry which is preliminary data.</text>
</comment>
<dbReference type="AlphaFoldDB" id="A0AA39IUH6"/>
<dbReference type="Proteomes" id="UP001175226">
    <property type="component" value="Unassembled WGS sequence"/>
</dbReference>
<keyword evidence="2" id="KW-1185">Reference proteome</keyword>
<proteinExistence type="predicted"/>
<dbReference type="EMBL" id="JAUEPT010000171">
    <property type="protein sequence ID" value="KAK0430110.1"/>
    <property type="molecule type" value="Genomic_DNA"/>
</dbReference>
<reference evidence="1" key="1">
    <citation type="submission" date="2023-06" db="EMBL/GenBank/DDBJ databases">
        <authorList>
            <consortium name="Lawrence Berkeley National Laboratory"/>
            <person name="Ahrendt S."/>
            <person name="Sahu N."/>
            <person name="Indic B."/>
            <person name="Wong-Bajracharya J."/>
            <person name="Merenyi Z."/>
            <person name="Ke H.-M."/>
            <person name="Monk M."/>
            <person name="Kocsube S."/>
            <person name="Drula E."/>
            <person name="Lipzen A."/>
            <person name="Balint B."/>
            <person name="Henrissat B."/>
            <person name="Andreopoulos B."/>
            <person name="Martin F.M."/>
            <person name="Harder C.B."/>
            <person name="Rigling D."/>
            <person name="Ford K.L."/>
            <person name="Foster G.D."/>
            <person name="Pangilinan J."/>
            <person name="Papanicolaou A."/>
            <person name="Barry K."/>
            <person name="LaButti K."/>
            <person name="Viragh M."/>
            <person name="Koriabine M."/>
            <person name="Yan M."/>
            <person name="Riley R."/>
            <person name="Champramary S."/>
            <person name="Plett K.L."/>
            <person name="Tsai I.J."/>
            <person name="Slot J."/>
            <person name="Sipos G."/>
            <person name="Plett J."/>
            <person name="Nagy L.G."/>
            <person name="Grigoriev I.V."/>
        </authorList>
    </citation>
    <scope>NUCLEOTIDE SEQUENCE</scope>
    <source>
        <strain evidence="1">FPL87.14</strain>
    </source>
</reference>
<accession>A0AA39IUH6</accession>